<evidence type="ECO:0000256" key="2">
    <source>
        <dbReference type="ARBA" id="ARBA00022448"/>
    </source>
</evidence>
<reference evidence="9" key="1">
    <citation type="submission" date="2018-06" db="EMBL/GenBank/DDBJ databases">
        <authorList>
            <person name="Zhirakovskaya E."/>
        </authorList>
    </citation>
    <scope>NUCLEOTIDE SEQUENCE</scope>
</reference>
<gene>
    <name evidence="9" type="ORF">MNBD_ALPHA09-249</name>
</gene>
<dbReference type="AlphaFoldDB" id="A0A3B0T1T6"/>
<evidence type="ECO:0000259" key="8">
    <source>
        <dbReference type="PROSITE" id="PS50928"/>
    </source>
</evidence>
<dbReference type="GO" id="GO:0043190">
    <property type="term" value="C:ATP-binding cassette (ABC) transporter complex"/>
    <property type="evidence" value="ECO:0007669"/>
    <property type="project" value="InterPro"/>
</dbReference>
<dbReference type="GO" id="GO:0006865">
    <property type="term" value="P:amino acid transport"/>
    <property type="evidence" value="ECO:0007669"/>
    <property type="project" value="TreeGrafter"/>
</dbReference>
<dbReference type="Gene3D" id="1.10.3720.10">
    <property type="entry name" value="MetI-like"/>
    <property type="match status" value="1"/>
</dbReference>
<accession>A0A3B0T1T6</accession>
<keyword evidence="3" id="KW-1003">Cell membrane</keyword>
<organism evidence="9">
    <name type="scientific">hydrothermal vent metagenome</name>
    <dbReference type="NCBI Taxonomy" id="652676"/>
    <lineage>
        <taxon>unclassified sequences</taxon>
        <taxon>metagenomes</taxon>
        <taxon>ecological metagenomes</taxon>
    </lineage>
</organism>
<dbReference type="GO" id="GO:0022857">
    <property type="term" value="F:transmembrane transporter activity"/>
    <property type="evidence" value="ECO:0007669"/>
    <property type="project" value="InterPro"/>
</dbReference>
<dbReference type="InterPro" id="IPR043429">
    <property type="entry name" value="ArtM/GltK/GlnP/TcyL/YhdX-like"/>
</dbReference>
<dbReference type="NCBIfam" id="TIGR01726">
    <property type="entry name" value="HEQRo_perm_3TM"/>
    <property type="match status" value="1"/>
</dbReference>
<dbReference type="CDD" id="cd06261">
    <property type="entry name" value="TM_PBP2"/>
    <property type="match status" value="1"/>
</dbReference>
<dbReference type="InterPro" id="IPR000515">
    <property type="entry name" value="MetI-like"/>
</dbReference>
<dbReference type="InterPro" id="IPR010065">
    <property type="entry name" value="AA_ABC_transptr_permease_3TM"/>
</dbReference>
<keyword evidence="6 7" id="KW-0472">Membrane</keyword>
<proteinExistence type="predicted"/>
<comment type="subcellular location">
    <subcellularLocation>
        <location evidence="1">Cell membrane</location>
        <topology evidence="1">Multi-pass membrane protein</topology>
    </subcellularLocation>
</comment>
<evidence type="ECO:0000256" key="5">
    <source>
        <dbReference type="ARBA" id="ARBA00022989"/>
    </source>
</evidence>
<name>A0A3B0T1T6_9ZZZZ</name>
<dbReference type="SUPFAM" id="SSF161098">
    <property type="entry name" value="MetI-like"/>
    <property type="match status" value="1"/>
</dbReference>
<feature type="domain" description="ABC transmembrane type-1" evidence="8">
    <location>
        <begin position="16"/>
        <end position="208"/>
    </location>
</feature>
<evidence type="ECO:0000313" key="9">
    <source>
        <dbReference type="EMBL" id="VAW12701.1"/>
    </source>
</evidence>
<evidence type="ECO:0000256" key="7">
    <source>
        <dbReference type="SAM" id="Phobius"/>
    </source>
</evidence>
<evidence type="ECO:0000256" key="1">
    <source>
        <dbReference type="ARBA" id="ARBA00004651"/>
    </source>
</evidence>
<dbReference type="PANTHER" id="PTHR30614:SF34">
    <property type="entry name" value="BLR6398 PROTEIN"/>
    <property type="match status" value="1"/>
</dbReference>
<dbReference type="PANTHER" id="PTHR30614">
    <property type="entry name" value="MEMBRANE COMPONENT OF AMINO ACID ABC TRANSPORTER"/>
    <property type="match status" value="1"/>
</dbReference>
<dbReference type="InterPro" id="IPR035906">
    <property type="entry name" value="MetI-like_sf"/>
</dbReference>
<dbReference type="Pfam" id="PF00528">
    <property type="entry name" value="BPD_transp_1"/>
    <property type="match status" value="1"/>
</dbReference>
<protein>
    <recommendedName>
        <fullName evidence="8">ABC transmembrane type-1 domain-containing protein</fullName>
    </recommendedName>
</protein>
<feature type="transmembrane region" description="Helical" evidence="7">
    <location>
        <begin position="52"/>
        <end position="75"/>
    </location>
</feature>
<keyword evidence="2" id="KW-0813">Transport</keyword>
<evidence type="ECO:0000256" key="3">
    <source>
        <dbReference type="ARBA" id="ARBA00022475"/>
    </source>
</evidence>
<keyword evidence="5 7" id="KW-1133">Transmembrane helix</keyword>
<feature type="transmembrane region" description="Helical" evidence="7">
    <location>
        <begin position="20"/>
        <end position="40"/>
    </location>
</feature>
<evidence type="ECO:0000256" key="6">
    <source>
        <dbReference type="ARBA" id="ARBA00023136"/>
    </source>
</evidence>
<feature type="transmembrane region" description="Helical" evidence="7">
    <location>
        <begin position="152"/>
        <end position="174"/>
    </location>
</feature>
<dbReference type="PROSITE" id="PS50928">
    <property type="entry name" value="ABC_TM1"/>
    <property type="match status" value="1"/>
</dbReference>
<evidence type="ECO:0000256" key="4">
    <source>
        <dbReference type="ARBA" id="ARBA00022692"/>
    </source>
</evidence>
<feature type="transmembrane region" description="Helical" evidence="7">
    <location>
        <begin position="87"/>
        <end position="107"/>
    </location>
</feature>
<feature type="transmembrane region" description="Helical" evidence="7">
    <location>
        <begin position="186"/>
        <end position="205"/>
    </location>
</feature>
<dbReference type="EMBL" id="UOEM01000051">
    <property type="protein sequence ID" value="VAW12701.1"/>
    <property type="molecule type" value="Genomic_DNA"/>
</dbReference>
<keyword evidence="4 7" id="KW-0812">Transmembrane</keyword>
<sequence length="222" mass="24661">MFEIIKSTLPFLLDGLWMTFKISLITIFFGSLLGGFVGMLRTLDYAVINIPLGAYIHVLRGTPFLIHLYFVYFMLPQTGISWLQLEAFPAAVIALSLYTSTYVAEIVRGAIQAVPTGQVEAARSTGMTVLQSMWYVVVPQALKLMIPPMGGVYVIIIKGTSIVSVIGIAELVRAGEHATQRHPRELMLIYGMTALMYFAYCYPVLRLARWAELKYGGVKLPS</sequence>